<keyword evidence="3" id="KW-1185">Reference proteome</keyword>
<feature type="compositionally biased region" description="Basic and acidic residues" evidence="1">
    <location>
        <begin position="145"/>
        <end position="265"/>
    </location>
</feature>
<sequence>AQLTELSVVVPNAVTKRSLASRFTAPEDSSGPRQGGVPDEERAGQPAGSKVDIVRSWNTFRACHDQVKAVGRAEPISRHNNCDMLRVDEAYQVKAALSDPRKLGCDPSRRQTATAARQCRYSAEDIWHWPLGDGRGGRGKGGWGRRGDAGDELTQKARTGDELTQKARTGDELTQKARTGDKLTQKARTGDELTQKARTGDKLTQKARTGDELTQKARTGDELTQKARTGDELTQKARTGDELTQKARTGDELTQKARTGDELTQKARTHL</sequence>
<reference evidence="2 3" key="1">
    <citation type="journal article" date="2023" name="Sci. Data">
        <title>Genome assembly of the Korean intertidal mud-creeper Batillaria attramentaria.</title>
        <authorList>
            <person name="Patra A.K."/>
            <person name="Ho P.T."/>
            <person name="Jun S."/>
            <person name="Lee S.J."/>
            <person name="Kim Y."/>
            <person name="Won Y.J."/>
        </authorList>
    </citation>
    <scope>NUCLEOTIDE SEQUENCE [LARGE SCALE GENOMIC DNA]</scope>
    <source>
        <strain evidence="2">Wonlab-2016</strain>
    </source>
</reference>
<evidence type="ECO:0000313" key="2">
    <source>
        <dbReference type="EMBL" id="KAK7487775.1"/>
    </source>
</evidence>
<feature type="non-terminal residue" evidence="2">
    <location>
        <position position="1"/>
    </location>
</feature>
<dbReference type="PANTHER" id="PTHR35001:SF3">
    <property type="entry name" value="RIBOSOME-BINDING PROTEIN 1"/>
    <property type="match status" value="1"/>
</dbReference>
<proteinExistence type="predicted"/>
<accession>A0ABD0KLB5</accession>
<comment type="caution">
    <text evidence="2">The sequence shown here is derived from an EMBL/GenBank/DDBJ whole genome shotgun (WGS) entry which is preliminary data.</text>
</comment>
<feature type="region of interest" description="Disordered" evidence="1">
    <location>
        <begin position="20"/>
        <end position="49"/>
    </location>
</feature>
<dbReference type="Proteomes" id="UP001519460">
    <property type="component" value="Unassembled WGS sequence"/>
</dbReference>
<evidence type="ECO:0000313" key="3">
    <source>
        <dbReference type="Proteomes" id="UP001519460"/>
    </source>
</evidence>
<protein>
    <submittedName>
        <fullName evidence="2">Uncharacterized protein</fullName>
    </submittedName>
</protein>
<organism evidence="2 3">
    <name type="scientific">Batillaria attramentaria</name>
    <dbReference type="NCBI Taxonomy" id="370345"/>
    <lineage>
        <taxon>Eukaryota</taxon>
        <taxon>Metazoa</taxon>
        <taxon>Spiralia</taxon>
        <taxon>Lophotrochozoa</taxon>
        <taxon>Mollusca</taxon>
        <taxon>Gastropoda</taxon>
        <taxon>Caenogastropoda</taxon>
        <taxon>Sorbeoconcha</taxon>
        <taxon>Cerithioidea</taxon>
        <taxon>Batillariidae</taxon>
        <taxon>Batillaria</taxon>
    </lineage>
</organism>
<feature type="region of interest" description="Disordered" evidence="1">
    <location>
        <begin position="132"/>
        <end position="271"/>
    </location>
</feature>
<dbReference type="EMBL" id="JACVVK020000160">
    <property type="protein sequence ID" value="KAK7487775.1"/>
    <property type="molecule type" value="Genomic_DNA"/>
</dbReference>
<name>A0ABD0KLB5_9CAEN</name>
<evidence type="ECO:0000256" key="1">
    <source>
        <dbReference type="SAM" id="MobiDB-lite"/>
    </source>
</evidence>
<dbReference type="AlphaFoldDB" id="A0ABD0KLB5"/>
<dbReference type="PANTHER" id="PTHR35001">
    <property type="entry name" value="COLLAGEN IV NC1 DOMAIN-CONTAINING PROTEIN"/>
    <property type="match status" value="1"/>
</dbReference>
<gene>
    <name evidence="2" type="ORF">BaRGS_00021042</name>
</gene>